<keyword evidence="3" id="KW-1185">Reference proteome</keyword>
<feature type="chain" id="PRO_5018316605" description="Phosphate-selective porin O/P" evidence="1">
    <location>
        <begin position="21"/>
        <end position="367"/>
    </location>
</feature>
<comment type="caution">
    <text evidence="2">The sequence shown here is derived from an EMBL/GenBank/DDBJ whole genome shotgun (WGS) entry which is preliminary data.</text>
</comment>
<organism evidence="2 3">
    <name type="scientific">Hydrogenothermus marinus</name>
    <dbReference type="NCBI Taxonomy" id="133270"/>
    <lineage>
        <taxon>Bacteria</taxon>
        <taxon>Pseudomonadati</taxon>
        <taxon>Aquificota</taxon>
        <taxon>Aquificia</taxon>
        <taxon>Aquificales</taxon>
        <taxon>Hydrogenothermaceae</taxon>
        <taxon>Hydrogenothermus</taxon>
    </lineage>
</organism>
<proteinExistence type="predicted"/>
<dbReference type="AlphaFoldDB" id="A0A3M0BLV4"/>
<dbReference type="Gene3D" id="2.40.160.10">
    <property type="entry name" value="Porin"/>
    <property type="match status" value="1"/>
</dbReference>
<dbReference type="RefSeq" id="WP_211325053.1">
    <property type="nucleotide sequence ID" value="NZ_REFO01000011.1"/>
</dbReference>
<evidence type="ECO:0000313" key="3">
    <source>
        <dbReference type="Proteomes" id="UP000280842"/>
    </source>
</evidence>
<feature type="signal peptide" evidence="1">
    <location>
        <begin position="1"/>
        <end position="20"/>
    </location>
</feature>
<accession>A0A3M0BLV4</accession>
<reference evidence="2 3" key="1">
    <citation type="submission" date="2018-10" db="EMBL/GenBank/DDBJ databases">
        <title>Genomic Encyclopedia of Archaeal and Bacterial Type Strains, Phase II (KMG-II): from individual species to whole genera.</title>
        <authorList>
            <person name="Goeker M."/>
        </authorList>
    </citation>
    <scope>NUCLEOTIDE SEQUENCE [LARGE SCALE GENOMIC DNA]</scope>
    <source>
        <strain evidence="2 3">VM1</strain>
    </source>
</reference>
<sequence>MKKKVLATLGVAALFSSSMAVEVKTKAALLKFNGVHYLGYTYSQYDKNNSNAKNNRKTDVSRFETRRNYFQVKAYFDKNSKDYVRLTIDTFQNKSDDRKEKDNGSWLVRLKYAYLYLDNVLPYTGVEFGQVHRPWIDYEEHHGWLYRSISETFVETSHAAHVINSASPGIDFKTKTDYFSSEMGLFNDSGYHGEKTGSGQSFEWRLTAHLLGTGKKHVHATKDSWANVSFYGRYLAGIDSGRSKNNMLGIHAVYNNPMFLIAGHIMTNDAPNSSGKDGHGWSINGEIRPIDKVSFLARYDHWTVNSQYTDVNKKTYSDYTKQNIIAGVAYQYNKYVKFILNTIYYDPSNHESSDKSIDYMLTAEVKW</sequence>
<keyword evidence="1" id="KW-0732">Signal</keyword>
<name>A0A3M0BLV4_9AQUI</name>
<dbReference type="InterPro" id="IPR023614">
    <property type="entry name" value="Porin_dom_sf"/>
</dbReference>
<evidence type="ECO:0000313" key="2">
    <source>
        <dbReference type="EMBL" id="RMA97259.1"/>
    </source>
</evidence>
<evidence type="ECO:0000256" key="1">
    <source>
        <dbReference type="SAM" id="SignalP"/>
    </source>
</evidence>
<dbReference type="SUPFAM" id="SSF56935">
    <property type="entry name" value="Porins"/>
    <property type="match status" value="1"/>
</dbReference>
<evidence type="ECO:0008006" key="4">
    <source>
        <dbReference type="Google" id="ProtNLM"/>
    </source>
</evidence>
<protein>
    <recommendedName>
        <fullName evidence="4">Phosphate-selective porin O/P</fullName>
    </recommendedName>
</protein>
<dbReference type="Proteomes" id="UP000280842">
    <property type="component" value="Unassembled WGS sequence"/>
</dbReference>
<dbReference type="EMBL" id="REFO01000011">
    <property type="protein sequence ID" value="RMA97259.1"/>
    <property type="molecule type" value="Genomic_DNA"/>
</dbReference>
<gene>
    <name evidence="2" type="ORF">CLV39_0916</name>
</gene>